<sequence length="738" mass="82860">MLRLLCLTILLVTRATNASKPLGNEVCVGSCYYSLLQARFEGPNLPAQKACTNALRVRSTYYCIALHCRDDESDVEAGIKWWAGTCKNSSRLVNVVAYRSAVGQAKLGSVASRPSSSPDLVGGTLLKEPVVPSSDDWGTVYRSVKTYSDLRDYHNTISWAPYGFWAVILLLGTASRVWSCTRPRTRPDKTARTAEQKSQGTLSYLAKRLKFDIQLAPTFSHRHHEPWGWLTVPLRLQSIVIASYIILHIAVCAVHYPILEENYYYKNKKLQILRCFGDRIAVLLPKSLPLIFLFGARSNPFQIATGWSYRTFSLFHRWIGVVMLLEAIIHGVVLSAYDGYNKGWDYYKDELRHDEVFRYGILAATSIGLSTALAARCFRAHFYEIFKAAHIILAAVALAALYGHVKTLFTGMYRVWVWVCVGIWAADYVVRFLRMSWINVLGRRPVDAVANYCPDSNIIKLHVSAPSSASRRTPGQYYFVSFGGWRYFWQSHPFSVAARSSSVTSTALLETDPKQESTATVGQTSESTLDVESLSDKPDITFMIRPRNGMTRRLRDLLINNSGTGSQKLKVMLEGPYGIAADVERYDDLLFIAGGTGITAVLPYMRMLLEDGPGREATPAVRLVWADPQEEFIRKVVAEDLDRLQGTCGVEKLSLDLYVTSSIESEQKPHKFQCKFSRPDIDALVRQFVQQKQQTVGRRAAVFVCGPGRMADDARAAVVRHAKATSGHVDLFEEIYEW</sequence>
<feature type="transmembrane region" description="Helical" evidence="11">
    <location>
        <begin position="239"/>
        <end position="259"/>
    </location>
</feature>
<dbReference type="Pfam" id="PF01794">
    <property type="entry name" value="Ferric_reduct"/>
    <property type="match status" value="1"/>
</dbReference>
<dbReference type="GO" id="GO:0015677">
    <property type="term" value="P:copper ion import"/>
    <property type="evidence" value="ECO:0007669"/>
    <property type="project" value="TreeGrafter"/>
</dbReference>
<organism evidence="14 15">
    <name type="scientific">Claviceps pusilla</name>
    <dbReference type="NCBI Taxonomy" id="123648"/>
    <lineage>
        <taxon>Eukaryota</taxon>
        <taxon>Fungi</taxon>
        <taxon>Dikarya</taxon>
        <taxon>Ascomycota</taxon>
        <taxon>Pezizomycotina</taxon>
        <taxon>Sordariomycetes</taxon>
        <taxon>Hypocreomycetidae</taxon>
        <taxon>Hypocreales</taxon>
        <taxon>Clavicipitaceae</taxon>
        <taxon>Claviceps</taxon>
    </lineage>
</organism>
<evidence type="ECO:0000256" key="10">
    <source>
        <dbReference type="ARBA" id="ARBA00023180"/>
    </source>
</evidence>
<dbReference type="SFLD" id="SFLDG01168">
    <property type="entry name" value="Ferric_reductase_subgroup_(FRE"/>
    <property type="match status" value="1"/>
</dbReference>
<dbReference type="OrthoDB" id="167398at2759"/>
<dbReference type="InterPro" id="IPR013130">
    <property type="entry name" value="Fe3_Rdtase_TM_dom"/>
</dbReference>
<feature type="transmembrane region" description="Helical" evidence="11">
    <location>
        <begin position="159"/>
        <end position="179"/>
    </location>
</feature>
<feature type="signal peptide" evidence="12">
    <location>
        <begin position="1"/>
        <end position="18"/>
    </location>
</feature>
<dbReference type="EMBL" id="SRPW01000844">
    <property type="protein sequence ID" value="KAG6011683.1"/>
    <property type="molecule type" value="Genomic_DNA"/>
</dbReference>
<dbReference type="InterPro" id="IPR013112">
    <property type="entry name" value="FAD-bd_8"/>
</dbReference>
<proteinExistence type="inferred from homology"/>
<feature type="chain" id="PRO_5040162164" description="FAD-binding FR-type domain-containing protein" evidence="12">
    <location>
        <begin position="19"/>
        <end position="738"/>
    </location>
</feature>
<evidence type="ECO:0000256" key="5">
    <source>
        <dbReference type="ARBA" id="ARBA00022982"/>
    </source>
</evidence>
<evidence type="ECO:0000256" key="2">
    <source>
        <dbReference type="ARBA" id="ARBA00006278"/>
    </source>
</evidence>
<dbReference type="PROSITE" id="PS51384">
    <property type="entry name" value="FAD_FR"/>
    <property type="match status" value="1"/>
</dbReference>
<feature type="transmembrane region" description="Helical" evidence="11">
    <location>
        <begin position="385"/>
        <end position="403"/>
    </location>
</feature>
<comment type="subcellular location">
    <subcellularLocation>
        <location evidence="1">Membrane</location>
        <topology evidence="1">Multi-pass membrane protein</topology>
    </subcellularLocation>
</comment>
<feature type="transmembrane region" description="Helical" evidence="11">
    <location>
        <begin position="318"/>
        <end position="337"/>
    </location>
</feature>
<dbReference type="Gene3D" id="3.40.50.80">
    <property type="entry name" value="Nucleotide-binding domain of ferredoxin-NADP reductase (FNR) module"/>
    <property type="match status" value="1"/>
</dbReference>
<dbReference type="Proteomes" id="UP000748025">
    <property type="component" value="Unassembled WGS sequence"/>
</dbReference>
<evidence type="ECO:0000256" key="1">
    <source>
        <dbReference type="ARBA" id="ARBA00004141"/>
    </source>
</evidence>
<dbReference type="SUPFAM" id="SSF52343">
    <property type="entry name" value="Ferredoxin reductase-like, C-terminal NADP-linked domain"/>
    <property type="match status" value="1"/>
</dbReference>
<keyword evidence="7" id="KW-0560">Oxidoreductase</keyword>
<feature type="transmembrane region" description="Helical" evidence="11">
    <location>
        <begin position="279"/>
        <end position="297"/>
    </location>
</feature>
<evidence type="ECO:0000256" key="7">
    <source>
        <dbReference type="ARBA" id="ARBA00023002"/>
    </source>
</evidence>
<evidence type="ECO:0000256" key="8">
    <source>
        <dbReference type="ARBA" id="ARBA00023065"/>
    </source>
</evidence>
<evidence type="ECO:0000259" key="13">
    <source>
        <dbReference type="PROSITE" id="PS51384"/>
    </source>
</evidence>
<evidence type="ECO:0000256" key="9">
    <source>
        <dbReference type="ARBA" id="ARBA00023136"/>
    </source>
</evidence>
<evidence type="ECO:0000313" key="15">
    <source>
        <dbReference type="Proteomes" id="UP000748025"/>
    </source>
</evidence>
<evidence type="ECO:0000313" key="14">
    <source>
        <dbReference type="EMBL" id="KAG6011683.1"/>
    </source>
</evidence>
<keyword evidence="5" id="KW-0249">Electron transport</keyword>
<dbReference type="GO" id="GO:0000293">
    <property type="term" value="F:ferric-chelate reductase activity"/>
    <property type="evidence" value="ECO:0007669"/>
    <property type="project" value="UniProtKB-ARBA"/>
</dbReference>
<dbReference type="AlphaFoldDB" id="A0A9P7T0X9"/>
<feature type="transmembrane region" description="Helical" evidence="11">
    <location>
        <begin position="357"/>
        <end position="378"/>
    </location>
</feature>
<keyword evidence="4 11" id="KW-0812">Transmembrane</keyword>
<keyword evidence="12" id="KW-0732">Signal</keyword>
<keyword evidence="10" id="KW-0325">Glycoprotein</keyword>
<dbReference type="InterPro" id="IPR039261">
    <property type="entry name" value="FNR_nucleotide-bd"/>
</dbReference>
<keyword evidence="6 11" id="KW-1133">Transmembrane helix</keyword>
<keyword evidence="3" id="KW-0813">Transport</keyword>
<comment type="similarity">
    <text evidence="2">Belongs to the ferric reductase (FRE) family.</text>
</comment>
<dbReference type="InterPro" id="IPR017927">
    <property type="entry name" value="FAD-bd_FR_type"/>
</dbReference>
<dbReference type="GO" id="GO:0006826">
    <property type="term" value="P:iron ion transport"/>
    <property type="evidence" value="ECO:0007669"/>
    <property type="project" value="TreeGrafter"/>
</dbReference>
<gene>
    <name evidence="14" type="ORF">E4U43_008183</name>
</gene>
<evidence type="ECO:0000256" key="4">
    <source>
        <dbReference type="ARBA" id="ARBA00022692"/>
    </source>
</evidence>
<accession>A0A9P7T0X9</accession>
<dbReference type="Pfam" id="PF08030">
    <property type="entry name" value="NAD_binding_6"/>
    <property type="match status" value="1"/>
</dbReference>
<feature type="transmembrane region" description="Helical" evidence="11">
    <location>
        <begin position="415"/>
        <end position="433"/>
    </location>
</feature>
<dbReference type="Pfam" id="PF08022">
    <property type="entry name" value="FAD_binding_8"/>
    <property type="match status" value="1"/>
</dbReference>
<feature type="domain" description="FAD-binding FR-type" evidence="13">
    <location>
        <begin position="433"/>
        <end position="583"/>
    </location>
</feature>
<name>A0A9P7T0X9_9HYPO</name>
<reference evidence="14" key="1">
    <citation type="journal article" date="2020" name="bioRxiv">
        <title>Whole genome comparisons of ergot fungi reveals the divergence and evolution of species within the genus Claviceps are the result of varying mechanisms driving genome evolution and host range expansion.</title>
        <authorList>
            <person name="Wyka S.A."/>
            <person name="Mondo S.J."/>
            <person name="Liu M."/>
            <person name="Dettman J."/>
            <person name="Nalam V."/>
            <person name="Broders K.D."/>
        </authorList>
    </citation>
    <scope>NUCLEOTIDE SEQUENCE</scope>
    <source>
        <strain evidence="14">CCC 602</strain>
    </source>
</reference>
<evidence type="ECO:0000256" key="11">
    <source>
        <dbReference type="SAM" id="Phobius"/>
    </source>
</evidence>
<evidence type="ECO:0000256" key="3">
    <source>
        <dbReference type="ARBA" id="ARBA00022448"/>
    </source>
</evidence>
<evidence type="ECO:0000256" key="6">
    <source>
        <dbReference type="ARBA" id="ARBA00022989"/>
    </source>
</evidence>
<dbReference type="GO" id="GO:0006879">
    <property type="term" value="P:intracellular iron ion homeostasis"/>
    <property type="evidence" value="ECO:0007669"/>
    <property type="project" value="TreeGrafter"/>
</dbReference>
<dbReference type="PANTHER" id="PTHR32361">
    <property type="entry name" value="FERRIC/CUPRIC REDUCTASE TRANSMEMBRANE COMPONENT"/>
    <property type="match status" value="1"/>
</dbReference>
<protein>
    <recommendedName>
        <fullName evidence="13">FAD-binding FR-type domain-containing protein</fullName>
    </recommendedName>
</protein>
<keyword evidence="9 11" id="KW-0472">Membrane</keyword>
<dbReference type="CDD" id="cd06186">
    <property type="entry name" value="NOX_Duox_like_FAD_NADP"/>
    <property type="match status" value="1"/>
</dbReference>
<dbReference type="InterPro" id="IPR051410">
    <property type="entry name" value="Ferric/Cupric_Reductase"/>
</dbReference>
<dbReference type="GO" id="GO:0005886">
    <property type="term" value="C:plasma membrane"/>
    <property type="evidence" value="ECO:0007669"/>
    <property type="project" value="TreeGrafter"/>
</dbReference>
<dbReference type="SFLD" id="SFLDS00052">
    <property type="entry name" value="Ferric_Reductase_Domain"/>
    <property type="match status" value="1"/>
</dbReference>
<comment type="caution">
    <text evidence="14">The sequence shown here is derived from an EMBL/GenBank/DDBJ whole genome shotgun (WGS) entry which is preliminary data.</text>
</comment>
<evidence type="ECO:0000256" key="12">
    <source>
        <dbReference type="SAM" id="SignalP"/>
    </source>
</evidence>
<keyword evidence="15" id="KW-1185">Reference proteome</keyword>
<dbReference type="PANTHER" id="PTHR32361:SF9">
    <property type="entry name" value="FERRIC REDUCTASE TRANSMEMBRANE COMPONENT 3-RELATED"/>
    <property type="match status" value="1"/>
</dbReference>
<keyword evidence="8" id="KW-0406">Ion transport</keyword>
<dbReference type="InterPro" id="IPR013121">
    <property type="entry name" value="Fe_red_NAD-bd_6"/>
</dbReference>